<evidence type="ECO:0000259" key="7">
    <source>
        <dbReference type="Pfam" id="PF00593"/>
    </source>
</evidence>
<dbReference type="InterPro" id="IPR037066">
    <property type="entry name" value="Plug_dom_sf"/>
</dbReference>
<comment type="caution">
    <text evidence="9">The sequence shown here is derived from an EMBL/GenBank/DDBJ whole genome shotgun (WGS) entry which is preliminary data.</text>
</comment>
<feature type="domain" description="TonB-dependent receptor-like beta-barrel" evidence="7">
    <location>
        <begin position="256"/>
        <end position="826"/>
    </location>
</feature>
<keyword evidence="4" id="KW-0798">TonB box</keyword>
<accession>A0A644YUQ9</accession>
<evidence type="ECO:0000256" key="2">
    <source>
        <dbReference type="ARBA" id="ARBA00022448"/>
    </source>
</evidence>
<evidence type="ECO:0000259" key="8">
    <source>
        <dbReference type="Pfam" id="PF07715"/>
    </source>
</evidence>
<dbReference type="InterPro" id="IPR012910">
    <property type="entry name" value="Plug_dom"/>
</dbReference>
<keyword evidence="5" id="KW-0472">Membrane</keyword>
<dbReference type="PROSITE" id="PS52016">
    <property type="entry name" value="TONB_DEPENDENT_REC_3"/>
    <property type="match status" value="1"/>
</dbReference>
<dbReference type="EMBL" id="VSSQ01006152">
    <property type="protein sequence ID" value="MPM31708.1"/>
    <property type="molecule type" value="Genomic_DNA"/>
</dbReference>
<dbReference type="NCBIfam" id="TIGR04057">
    <property type="entry name" value="SusC_RagA_signa"/>
    <property type="match status" value="1"/>
</dbReference>
<evidence type="ECO:0000256" key="4">
    <source>
        <dbReference type="ARBA" id="ARBA00023077"/>
    </source>
</evidence>
<dbReference type="AlphaFoldDB" id="A0A644YUQ9"/>
<protein>
    <submittedName>
        <fullName evidence="9">TonB-dependent receptor SusC</fullName>
    </submittedName>
</protein>
<keyword evidence="6" id="KW-0998">Cell outer membrane</keyword>
<gene>
    <name evidence="9" type="primary">susC_110</name>
    <name evidence="9" type="ORF">SDC9_78265</name>
</gene>
<evidence type="ECO:0000313" key="9">
    <source>
        <dbReference type="EMBL" id="MPM31708.1"/>
    </source>
</evidence>
<dbReference type="Pfam" id="PF00593">
    <property type="entry name" value="TonB_dep_Rec_b-barrel"/>
    <property type="match status" value="1"/>
</dbReference>
<keyword evidence="9" id="KW-0675">Receptor</keyword>
<keyword evidence="2" id="KW-0813">Transport</keyword>
<dbReference type="InterPro" id="IPR036942">
    <property type="entry name" value="Beta-barrel_TonB_sf"/>
</dbReference>
<dbReference type="Gene3D" id="2.40.170.20">
    <property type="entry name" value="TonB-dependent receptor, beta-barrel domain"/>
    <property type="match status" value="1"/>
</dbReference>
<dbReference type="GO" id="GO:0009279">
    <property type="term" value="C:cell outer membrane"/>
    <property type="evidence" value="ECO:0007669"/>
    <property type="project" value="UniProtKB-SubCell"/>
</dbReference>
<keyword evidence="3" id="KW-0812">Transmembrane</keyword>
<evidence type="ECO:0000256" key="3">
    <source>
        <dbReference type="ARBA" id="ARBA00022692"/>
    </source>
</evidence>
<evidence type="ECO:0000256" key="5">
    <source>
        <dbReference type="ARBA" id="ARBA00023136"/>
    </source>
</evidence>
<dbReference type="SUPFAM" id="SSF56935">
    <property type="entry name" value="Porins"/>
    <property type="match status" value="1"/>
</dbReference>
<dbReference type="InterPro" id="IPR000531">
    <property type="entry name" value="Beta-barrel_TonB"/>
</dbReference>
<sequence>MFVVDGVIYDNSTSAGGNSGFDGMTRTASTSGNRIMDINPEDIENVSVLKGLAASALYGSRAAAGAIMITTKKGKAGDMKINFNSKFTASWANRLPEQQDMYKRGRYNNAGTFTDFTTESWGDKFGSNDVMYNNIADFFQTSTIYDNNISVSGGNERGTFFLSAGRFDQKGIVPETGFDKTTFRFNGEQKRGKLTVGANVAYSVANTQKTLTSSGLWDAGGNGAMQSVYTWARSEDMSKYLKEDGTKYRMFEGLQPLANDLENPYWIINKNNLKDKTNRLTASVYFNAEVTKWFDISYKYGIDTYTRKDRTLLAPNGAVREMYQNGRLSEVDNTYEYLSSNLMMTFKHKIADFDFNLLLGNAIESTRFKNDSRTGFNFIVPNFFSFENIKDDSKKFSSTSSLKRIAGLFGEFRVAYKNYAYLTASIRNDWSSSLVSSTLANKGNYSYSYPAVSGSFIFSEILPKNQIVSFGKVRFSLAKVGKDTNPYATGTTLWAPKVFLGGTGVGNSWTRGNPYLKPEMSESIEAGLEMKFFNGRVGFDYTFYTNDSYDQIVSPRLSQTTGYILLSTNVGNVKNKGMELAITALPVQTKDFTWDIIVNMSGNRGTVEKLLTGQDVLYVTDVQVGNAKAASFNNGIFMGLSGSKWKRDENGEVILDWNTGMPTSDNLATYNVGNREPKLYGGIVNNFRYKNWTASIQLDYRIGGDIFNGTDYAMTVAGMSKRSMDRESITISGVSKNPVTGLNEPKSVTYQSGQFYNVSGGVQRYGNDIIREYYNTYLPLETSNFITNTNWLRLSSINVSYTIPESLLKRVKFIRSATVNFTGTNLLLLTNYKGLDPETTAAGSGVVGSSSVGIDYCGVPATRGFSFGLNLSF</sequence>
<dbReference type="InterPro" id="IPR023997">
    <property type="entry name" value="TonB-dep_OMP_SusC/RagA_CS"/>
</dbReference>
<name>A0A644YUQ9_9ZZZZ</name>
<dbReference type="InterPro" id="IPR039426">
    <property type="entry name" value="TonB-dep_rcpt-like"/>
</dbReference>
<dbReference type="Pfam" id="PF07715">
    <property type="entry name" value="Plug"/>
    <property type="match status" value="1"/>
</dbReference>
<organism evidence="9">
    <name type="scientific">bioreactor metagenome</name>
    <dbReference type="NCBI Taxonomy" id="1076179"/>
    <lineage>
        <taxon>unclassified sequences</taxon>
        <taxon>metagenomes</taxon>
        <taxon>ecological metagenomes</taxon>
    </lineage>
</organism>
<dbReference type="NCBIfam" id="TIGR04056">
    <property type="entry name" value="OMP_RagA_SusC"/>
    <property type="match status" value="1"/>
</dbReference>
<comment type="subcellular location">
    <subcellularLocation>
        <location evidence="1">Cell outer membrane</location>
        <topology evidence="1">Multi-pass membrane protein</topology>
    </subcellularLocation>
</comment>
<feature type="domain" description="TonB-dependent receptor plug" evidence="8">
    <location>
        <begin position="21"/>
        <end position="66"/>
    </location>
</feature>
<proteinExistence type="predicted"/>
<evidence type="ECO:0000256" key="1">
    <source>
        <dbReference type="ARBA" id="ARBA00004571"/>
    </source>
</evidence>
<evidence type="ECO:0000256" key="6">
    <source>
        <dbReference type="ARBA" id="ARBA00023237"/>
    </source>
</evidence>
<dbReference type="Gene3D" id="2.170.130.10">
    <property type="entry name" value="TonB-dependent receptor, plug domain"/>
    <property type="match status" value="1"/>
</dbReference>
<dbReference type="InterPro" id="IPR023996">
    <property type="entry name" value="TonB-dep_OMP_SusC/RagA"/>
</dbReference>
<reference evidence="9" key="1">
    <citation type="submission" date="2019-08" db="EMBL/GenBank/DDBJ databases">
        <authorList>
            <person name="Kucharzyk K."/>
            <person name="Murdoch R.W."/>
            <person name="Higgins S."/>
            <person name="Loffler F."/>
        </authorList>
    </citation>
    <scope>NUCLEOTIDE SEQUENCE</scope>
</reference>